<dbReference type="GO" id="GO:0007059">
    <property type="term" value="P:chromosome segregation"/>
    <property type="evidence" value="ECO:0007669"/>
    <property type="project" value="TreeGrafter"/>
</dbReference>
<dbReference type="OrthoDB" id="10250725at2759"/>
<evidence type="ECO:0000256" key="14">
    <source>
        <dbReference type="ARBA" id="ARBA00047899"/>
    </source>
</evidence>
<comment type="similarity">
    <text evidence="2">Belongs to the protein kinase superfamily. CAMK Ser/Thr protein kinase family.</text>
</comment>
<dbReference type="GO" id="GO:0051301">
    <property type="term" value="P:cell division"/>
    <property type="evidence" value="ECO:0007669"/>
    <property type="project" value="UniProtKB-KW"/>
</dbReference>
<dbReference type="CDD" id="cd08217">
    <property type="entry name" value="STKc_Nek2"/>
    <property type="match status" value="1"/>
</dbReference>
<feature type="region of interest" description="Disordered" evidence="17">
    <location>
        <begin position="389"/>
        <end position="471"/>
    </location>
</feature>
<dbReference type="InterPro" id="IPR000719">
    <property type="entry name" value="Prot_kinase_dom"/>
</dbReference>
<feature type="region of interest" description="Disordered" evidence="17">
    <location>
        <begin position="489"/>
        <end position="633"/>
    </location>
</feature>
<evidence type="ECO:0000256" key="3">
    <source>
        <dbReference type="ARBA" id="ARBA00012513"/>
    </source>
</evidence>
<keyword evidence="7" id="KW-0808">Transferase</keyword>
<dbReference type="GO" id="GO:0004674">
    <property type="term" value="F:protein serine/threonine kinase activity"/>
    <property type="evidence" value="ECO:0007669"/>
    <property type="project" value="UniProtKB-KW"/>
</dbReference>
<dbReference type="FunFam" id="1.10.510.10:FF:000697">
    <property type="entry name" value="G2-specific protein kinase nimA"/>
    <property type="match status" value="1"/>
</dbReference>
<dbReference type="PANTHER" id="PTHR43671">
    <property type="entry name" value="SERINE/THREONINE-PROTEIN KINASE NEK"/>
    <property type="match status" value="1"/>
</dbReference>
<comment type="catalytic activity">
    <reaction evidence="15">
        <text>L-seryl-[protein] + ATP = O-phospho-L-seryl-[protein] + ADP + H(+)</text>
        <dbReference type="Rhea" id="RHEA:17989"/>
        <dbReference type="Rhea" id="RHEA-COMP:9863"/>
        <dbReference type="Rhea" id="RHEA-COMP:11604"/>
        <dbReference type="ChEBI" id="CHEBI:15378"/>
        <dbReference type="ChEBI" id="CHEBI:29999"/>
        <dbReference type="ChEBI" id="CHEBI:30616"/>
        <dbReference type="ChEBI" id="CHEBI:83421"/>
        <dbReference type="ChEBI" id="CHEBI:456216"/>
        <dbReference type="EC" id="2.7.11.1"/>
    </reaction>
</comment>
<dbReference type="PANTHER" id="PTHR43671:SF13">
    <property type="entry name" value="SERINE_THREONINE-PROTEIN KINASE NEK2"/>
    <property type="match status" value="1"/>
</dbReference>
<comment type="caution">
    <text evidence="19">The sequence shown here is derived from an EMBL/GenBank/DDBJ whole genome shotgun (WGS) entry which is preliminary data.</text>
</comment>
<evidence type="ECO:0000256" key="13">
    <source>
        <dbReference type="ARBA" id="ARBA00023306"/>
    </source>
</evidence>
<evidence type="ECO:0000256" key="5">
    <source>
        <dbReference type="ARBA" id="ARBA00022553"/>
    </source>
</evidence>
<feature type="region of interest" description="Disordered" evidence="17">
    <location>
        <begin position="656"/>
        <end position="699"/>
    </location>
</feature>
<evidence type="ECO:0000256" key="7">
    <source>
        <dbReference type="ARBA" id="ARBA00022679"/>
    </source>
</evidence>
<feature type="coiled-coil region" evidence="16">
    <location>
        <begin position="306"/>
        <end position="347"/>
    </location>
</feature>
<keyword evidence="11" id="KW-0067">ATP-binding</keyword>
<dbReference type="GO" id="GO:0005737">
    <property type="term" value="C:cytoplasm"/>
    <property type="evidence" value="ECO:0007669"/>
    <property type="project" value="TreeGrafter"/>
</dbReference>
<keyword evidence="12" id="KW-0539">Nucleus</keyword>
<evidence type="ECO:0000256" key="17">
    <source>
        <dbReference type="SAM" id="MobiDB-lite"/>
    </source>
</evidence>
<dbReference type="Pfam" id="PF00069">
    <property type="entry name" value="Pkinase"/>
    <property type="match status" value="2"/>
</dbReference>
<evidence type="ECO:0000259" key="18">
    <source>
        <dbReference type="PROSITE" id="PS50011"/>
    </source>
</evidence>
<gene>
    <name evidence="19" type="ORF">BKA59DRAFT_269352</name>
</gene>
<comment type="subcellular location">
    <subcellularLocation>
        <location evidence="1">Nucleus</location>
    </subcellularLocation>
</comment>
<evidence type="ECO:0000256" key="11">
    <source>
        <dbReference type="ARBA" id="ARBA00022840"/>
    </source>
</evidence>
<proteinExistence type="inferred from homology"/>
<keyword evidence="10 19" id="KW-0418">Kinase</keyword>
<dbReference type="FunFam" id="3.30.200.20:FF:000525">
    <property type="entry name" value="Serine/threonine-protein kinase KIN3"/>
    <property type="match status" value="1"/>
</dbReference>
<evidence type="ECO:0000256" key="4">
    <source>
        <dbReference type="ARBA" id="ARBA00022527"/>
    </source>
</evidence>
<feature type="compositionally biased region" description="Basic and acidic residues" evidence="17">
    <location>
        <begin position="675"/>
        <end position="688"/>
    </location>
</feature>
<dbReference type="GO" id="GO:0044732">
    <property type="term" value="C:mitotic spindle pole body"/>
    <property type="evidence" value="ECO:0007669"/>
    <property type="project" value="TreeGrafter"/>
</dbReference>
<dbReference type="Gene3D" id="1.10.510.10">
    <property type="entry name" value="Transferase(Phosphotransferase) domain 1"/>
    <property type="match status" value="1"/>
</dbReference>
<evidence type="ECO:0000313" key="19">
    <source>
        <dbReference type="EMBL" id="KAH7239082.1"/>
    </source>
</evidence>
<accession>A0A8K0RRZ6</accession>
<evidence type="ECO:0000313" key="20">
    <source>
        <dbReference type="Proteomes" id="UP000813427"/>
    </source>
</evidence>
<dbReference type="EC" id="2.7.11.1" evidence="3"/>
<evidence type="ECO:0000256" key="8">
    <source>
        <dbReference type="ARBA" id="ARBA00022741"/>
    </source>
</evidence>
<comment type="catalytic activity">
    <reaction evidence="14">
        <text>L-threonyl-[protein] + ATP = O-phospho-L-threonyl-[protein] + ADP + H(+)</text>
        <dbReference type="Rhea" id="RHEA:46608"/>
        <dbReference type="Rhea" id="RHEA-COMP:11060"/>
        <dbReference type="Rhea" id="RHEA-COMP:11605"/>
        <dbReference type="ChEBI" id="CHEBI:15378"/>
        <dbReference type="ChEBI" id="CHEBI:30013"/>
        <dbReference type="ChEBI" id="CHEBI:30616"/>
        <dbReference type="ChEBI" id="CHEBI:61977"/>
        <dbReference type="ChEBI" id="CHEBI:456216"/>
        <dbReference type="EC" id="2.7.11.1"/>
    </reaction>
</comment>
<evidence type="ECO:0000256" key="16">
    <source>
        <dbReference type="SAM" id="Coils"/>
    </source>
</evidence>
<evidence type="ECO:0000256" key="10">
    <source>
        <dbReference type="ARBA" id="ARBA00022777"/>
    </source>
</evidence>
<dbReference type="Proteomes" id="UP000813427">
    <property type="component" value="Unassembled WGS sequence"/>
</dbReference>
<evidence type="ECO:0000256" key="15">
    <source>
        <dbReference type="ARBA" id="ARBA00048679"/>
    </source>
</evidence>
<dbReference type="EMBL" id="JAGPXF010000006">
    <property type="protein sequence ID" value="KAH7239082.1"/>
    <property type="molecule type" value="Genomic_DNA"/>
</dbReference>
<feature type="compositionally biased region" description="Polar residues" evidence="17">
    <location>
        <begin position="540"/>
        <end position="580"/>
    </location>
</feature>
<dbReference type="Gene3D" id="3.30.200.20">
    <property type="entry name" value="Phosphorylase Kinase, domain 1"/>
    <property type="match status" value="1"/>
</dbReference>
<evidence type="ECO:0000256" key="1">
    <source>
        <dbReference type="ARBA" id="ARBA00004123"/>
    </source>
</evidence>
<keyword evidence="4" id="KW-0723">Serine/threonine-protein kinase</keyword>
<protein>
    <recommendedName>
        <fullName evidence="3">non-specific serine/threonine protein kinase</fullName>
        <ecNumber evidence="3">2.7.11.1</ecNumber>
    </recommendedName>
</protein>
<feature type="compositionally biased region" description="Polar residues" evidence="17">
    <location>
        <begin position="489"/>
        <end position="516"/>
    </location>
</feature>
<feature type="compositionally biased region" description="Polar residues" evidence="17">
    <location>
        <begin position="604"/>
        <end position="617"/>
    </location>
</feature>
<sequence>MSSEDKYETLEKIGHGSFGIIRKVRRRTDGFIMCRKEISYLRMSQKEREQLHAEFQILSHLRHPNIVAYYHREHLKVSQDLHLYMEYCGNGDLGRVIKDLALKGQRAQESFVWSIFSQLVMALYRCHYGTDPPEVGTNVLGLTQGTVGNGPKVPAGTMTILHRDLKPENVFLGEDNSVKLGDFGLSKMIKSHDFASTYVGTPFYMSPEICAAEKYTLKSDIWSLGCIIYELCAREPPFNAKTHFQLVQKIKDGKFPALPDVYSPELYQVIKDCLRVNPDRRPDTSELLNLPVVKLMRKEKEVVDLNKSLRLREDALRKKERDLNERLSNMEREKDLIREELDSSLRREWEVKARLEIDRLANAEIELLQNRFEEEVQARVEVELQKKTAVSFAGSRPESREDEYASSMGKSDHKSDYPHSSVGGSEAEFPSTTDLSEYSLDSPEAPRETKKTARTPFGRAQTMFVGNHGTPMDIEMNSPSPIAIASLSLSPRRNGNTKAPVATTGNIFTANANRTSADSRWDHPRDTLSDSEDEDVIPSPTRNIKSSKNPFTSKTRPVLTSQKSCPINRLKNQPSTSGFVSKQMPPPEAPRSPTRRLSKIPSAANLQEASSQGLTRQNSGNNKKSNSDDGLGKIAAKNNIRGRTLVELQQARAGGRPMSAIVMPSTGENVSPKRAFRDRIGAERKSSGDEPVAVWDPERDEMPSPFLVRQRRIARV</sequence>
<dbReference type="AlphaFoldDB" id="A0A8K0RRZ6"/>
<reference evidence="19" key="1">
    <citation type="journal article" date="2021" name="Nat. Commun.">
        <title>Genetic determinants of endophytism in the Arabidopsis root mycobiome.</title>
        <authorList>
            <person name="Mesny F."/>
            <person name="Miyauchi S."/>
            <person name="Thiergart T."/>
            <person name="Pickel B."/>
            <person name="Atanasova L."/>
            <person name="Karlsson M."/>
            <person name="Huettel B."/>
            <person name="Barry K.W."/>
            <person name="Haridas S."/>
            <person name="Chen C."/>
            <person name="Bauer D."/>
            <person name="Andreopoulos W."/>
            <person name="Pangilinan J."/>
            <person name="LaButti K."/>
            <person name="Riley R."/>
            <person name="Lipzen A."/>
            <person name="Clum A."/>
            <person name="Drula E."/>
            <person name="Henrissat B."/>
            <person name="Kohler A."/>
            <person name="Grigoriev I.V."/>
            <person name="Martin F.M."/>
            <person name="Hacquard S."/>
        </authorList>
    </citation>
    <scope>NUCLEOTIDE SEQUENCE</scope>
    <source>
        <strain evidence="19">MPI-SDFR-AT-0068</strain>
    </source>
</reference>
<evidence type="ECO:0000256" key="2">
    <source>
        <dbReference type="ARBA" id="ARBA00006692"/>
    </source>
</evidence>
<dbReference type="GO" id="GO:0005524">
    <property type="term" value="F:ATP binding"/>
    <property type="evidence" value="ECO:0007669"/>
    <property type="project" value="UniProtKB-KW"/>
</dbReference>
<dbReference type="SUPFAM" id="SSF56112">
    <property type="entry name" value="Protein kinase-like (PK-like)"/>
    <property type="match status" value="1"/>
</dbReference>
<evidence type="ECO:0000256" key="9">
    <source>
        <dbReference type="ARBA" id="ARBA00022776"/>
    </source>
</evidence>
<organism evidence="19 20">
    <name type="scientific">Fusarium tricinctum</name>
    <dbReference type="NCBI Taxonomy" id="61284"/>
    <lineage>
        <taxon>Eukaryota</taxon>
        <taxon>Fungi</taxon>
        <taxon>Dikarya</taxon>
        <taxon>Ascomycota</taxon>
        <taxon>Pezizomycotina</taxon>
        <taxon>Sordariomycetes</taxon>
        <taxon>Hypocreomycetidae</taxon>
        <taxon>Hypocreales</taxon>
        <taxon>Nectriaceae</taxon>
        <taxon>Fusarium</taxon>
        <taxon>Fusarium tricinctum species complex</taxon>
    </lineage>
</organism>
<dbReference type="GO" id="GO:0005634">
    <property type="term" value="C:nucleus"/>
    <property type="evidence" value="ECO:0007669"/>
    <property type="project" value="UniProtKB-SubCell"/>
</dbReference>
<dbReference type="InterPro" id="IPR008271">
    <property type="entry name" value="Ser/Thr_kinase_AS"/>
</dbReference>
<dbReference type="InterPro" id="IPR050660">
    <property type="entry name" value="NEK_Ser/Thr_kinase"/>
</dbReference>
<keyword evidence="9" id="KW-0498">Mitosis</keyword>
<keyword evidence="5" id="KW-0597">Phosphoprotein</keyword>
<name>A0A8K0RRZ6_9HYPO</name>
<evidence type="ECO:0000256" key="6">
    <source>
        <dbReference type="ARBA" id="ARBA00022618"/>
    </source>
</evidence>
<evidence type="ECO:0000256" key="12">
    <source>
        <dbReference type="ARBA" id="ARBA00023242"/>
    </source>
</evidence>
<feature type="domain" description="Protein kinase" evidence="18">
    <location>
        <begin position="7"/>
        <end position="293"/>
    </location>
</feature>
<dbReference type="SMART" id="SM00220">
    <property type="entry name" value="S_TKc"/>
    <property type="match status" value="1"/>
</dbReference>
<keyword evidence="8" id="KW-0547">Nucleotide-binding</keyword>
<dbReference type="PROSITE" id="PS00108">
    <property type="entry name" value="PROTEIN_KINASE_ST"/>
    <property type="match status" value="1"/>
</dbReference>
<feature type="compositionally biased region" description="Basic and acidic residues" evidence="17">
    <location>
        <begin position="517"/>
        <end position="528"/>
    </location>
</feature>
<dbReference type="InterPro" id="IPR011009">
    <property type="entry name" value="Kinase-like_dom_sf"/>
</dbReference>
<keyword evidence="13" id="KW-0131">Cell cycle</keyword>
<dbReference type="PROSITE" id="PS50011">
    <property type="entry name" value="PROTEIN_KINASE_DOM"/>
    <property type="match status" value="1"/>
</dbReference>
<keyword evidence="6" id="KW-0132">Cell division</keyword>
<keyword evidence="16" id="KW-0175">Coiled coil</keyword>
<keyword evidence="20" id="KW-1185">Reference proteome</keyword>